<dbReference type="EMBL" id="BAAAIH010000008">
    <property type="protein sequence ID" value="GAA1261586.1"/>
    <property type="molecule type" value="Genomic_DNA"/>
</dbReference>
<name>A0ABN1WRX8_9ACTN</name>
<dbReference type="PROSITE" id="PS51682">
    <property type="entry name" value="SAM_OMT_I"/>
    <property type="match status" value="1"/>
</dbReference>
<dbReference type="InterPro" id="IPR029063">
    <property type="entry name" value="SAM-dependent_MTases_sf"/>
</dbReference>
<dbReference type="InterPro" id="IPR050362">
    <property type="entry name" value="Cation-dep_OMT"/>
</dbReference>
<organism evidence="4 5">
    <name type="scientific">Streptomyces javensis</name>
    <dbReference type="NCBI Taxonomy" id="114698"/>
    <lineage>
        <taxon>Bacteria</taxon>
        <taxon>Bacillati</taxon>
        <taxon>Actinomycetota</taxon>
        <taxon>Actinomycetes</taxon>
        <taxon>Kitasatosporales</taxon>
        <taxon>Streptomycetaceae</taxon>
        <taxon>Streptomyces</taxon>
        <taxon>Streptomyces violaceusniger group</taxon>
    </lineage>
</organism>
<dbReference type="GO" id="GO:0008168">
    <property type="term" value="F:methyltransferase activity"/>
    <property type="evidence" value="ECO:0007669"/>
    <property type="project" value="UniProtKB-KW"/>
</dbReference>
<keyword evidence="1 4" id="KW-0489">Methyltransferase</keyword>
<evidence type="ECO:0000313" key="4">
    <source>
        <dbReference type="EMBL" id="GAA1261586.1"/>
    </source>
</evidence>
<reference evidence="4 5" key="1">
    <citation type="journal article" date="2019" name="Int. J. Syst. Evol. Microbiol.">
        <title>The Global Catalogue of Microorganisms (GCM) 10K type strain sequencing project: providing services to taxonomists for standard genome sequencing and annotation.</title>
        <authorList>
            <consortium name="The Broad Institute Genomics Platform"/>
            <consortium name="The Broad Institute Genome Sequencing Center for Infectious Disease"/>
            <person name="Wu L."/>
            <person name="Ma J."/>
        </authorList>
    </citation>
    <scope>NUCLEOTIDE SEQUENCE [LARGE SCALE GENOMIC DNA]</scope>
    <source>
        <strain evidence="4 5">JCM 11448</strain>
    </source>
</reference>
<protein>
    <submittedName>
        <fullName evidence="4">Class I SAM-dependent methyltransferase</fullName>
    </submittedName>
</protein>
<evidence type="ECO:0000256" key="2">
    <source>
        <dbReference type="ARBA" id="ARBA00022679"/>
    </source>
</evidence>
<dbReference type="InterPro" id="IPR002935">
    <property type="entry name" value="SAM_O-MeTrfase"/>
</dbReference>
<dbReference type="Pfam" id="PF01596">
    <property type="entry name" value="Methyltransf_3"/>
    <property type="match status" value="1"/>
</dbReference>
<dbReference type="PANTHER" id="PTHR10509">
    <property type="entry name" value="O-METHYLTRANSFERASE-RELATED"/>
    <property type="match status" value="1"/>
</dbReference>
<comment type="caution">
    <text evidence="4">The sequence shown here is derived from an EMBL/GenBank/DDBJ whole genome shotgun (WGS) entry which is preliminary data.</text>
</comment>
<dbReference type="SUPFAM" id="SSF53335">
    <property type="entry name" value="S-adenosyl-L-methionine-dependent methyltransferases"/>
    <property type="match status" value="1"/>
</dbReference>
<keyword evidence="5" id="KW-1185">Reference proteome</keyword>
<accession>A0ABN1WRX8</accession>
<evidence type="ECO:0000256" key="3">
    <source>
        <dbReference type="ARBA" id="ARBA00022691"/>
    </source>
</evidence>
<dbReference type="GO" id="GO:0032259">
    <property type="term" value="P:methylation"/>
    <property type="evidence" value="ECO:0007669"/>
    <property type="project" value="UniProtKB-KW"/>
</dbReference>
<gene>
    <name evidence="4" type="ORF">GCM10009579_19810</name>
</gene>
<proteinExistence type="predicted"/>
<dbReference type="Gene3D" id="3.40.50.150">
    <property type="entry name" value="Vaccinia Virus protein VP39"/>
    <property type="match status" value="1"/>
</dbReference>
<dbReference type="Proteomes" id="UP001500282">
    <property type="component" value="Unassembled WGS sequence"/>
</dbReference>
<keyword evidence="2" id="KW-0808">Transferase</keyword>
<evidence type="ECO:0000313" key="5">
    <source>
        <dbReference type="Proteomes" id="UP001500282"/>
    </source>
</evidence>
<keyword evidence="3" id="KW-0949">S-adenosyl-L-methionine</keyword>
<evidence type="ECO:0000256" key="1">
    <source>
        <dbReference type="ARBA" id="ARBA00022603"/>
    </source>
</evidence>
<sequence>MSSGIPAGAIARRVRGFLALAALTFPFTFAGCGNPMAQQVDVTEEILGYVRELSLRDDEVLAGLRAETAGLPAAQAMQVMPEEGQLLGLLVRLLDARSVLEIGTFTGYSTLCMARALPADGALITCDITPKWPGLGRPFWERAGVADRIDVRIGDAKDTLAGLRREGREFDLVFIDADKTGYAHYYEESLALLRRGGLIVLDNTLFFGRVVDPAAQDADTAALREVNKLLREDARVEISMLTVGDGITLAVKR</sequence>
<dbReference type="CDD" id="cd02440">
    <property type="entry name" value="AdoMet_MTases"/>
    <property type="match status" value="1"/>
</dbReference>
<dbReference type="PANTHER" id="PTHR10509:SF14">
    <property type="entry name" value="CAFFEOYL-COA O-METHYLTRANSFERASE 3-RELATED"/>
    <property type="match status" value="1"/>
</dbReference>